<accession>A0AAD7GVU9</accession>
<evidence type="ECO:0000256" key="2">
    <source>
        <dbReference type="ARBA" id="ARBA00004370"/>
    </source>
</evidence>
<evidence type="ECO:0000256" key="9">
    <source>
        <dbReference type="ARBA" id="ARBA00023002"/>
    </source>
</evidence>
<dbReference type="InterPro" id="IPR001128">
    <property type="entry name" value="Cyt_P450"/>
</dbReference>
<gene>
    <name evidence="13" type="ORF">B0H17DRAFT_919273</name>
</gene>
<dbReference type="Gene3D" id="1.10.630.10">
    <property type="entry name" value="Cytochrome P450"/>
    <property type="match status" value="1"/>
</dbReference>
<reference evidence="13" key="1">
    <citation type="submission" date="2023-03" db="EMBL/GenBank/DDBJ databases">
        <title>Massive genome expansion in bonnet fungi (Mycena s.s.) driven by repeated elements and novel gene families across ecological guilds.</title>
        <authorList>
            <consortium name="Lawrence Berkeley National Laboratory"/>
            <person name="Harder C.B."/>
            <person name="Miyauchi S."/>
            <person name="Viragh M."/>
            <person name="Kuo A."/>
            <person name="Thoen E."/>
            <person name="Andreopoulos B."/>
            <person name="Lu D."/>
            <person name="Skrede I."/>
            <person name="Drula E."/>
            <person name="Henrissat B."/>
            <person name="Morin E."/>
            <person name="Kohler A."/>
            <person name="Barry K."/>
            <person name="LaButti K."/>
            <person name="Morin E."/>
            <person name="Salamov A."/>
            <person name="Lipzen A."/>
            <person name="Mereny Z."/>
            <person name="Hegedus B."/>
            <person name="Baldrian P."/>
            <person name="Stursova M."/>
            <person name="Weitz H."/>
            <person name="Taylor A."/>
            <person name="Grigoriev I.V."/>
            <person name="Nagy L.G."/>
            <person name="Martin F."/>
            <person name="Kauserud H."/>
        </authorList>
    </citation>
    <scope>NUCLEOTIDE SEQUENCE</scope>
    <source>
        <strain evidence="13">CBHHK067</strain>
    </source>
</reference>
<dbReference type="PRINTS" id="PR00385">
    <property type="entry name" value="P450"/>
</dbReference>
<evidence type="ECO:0000313" key="13">
    <source>
        <dbReference type="EMBL" id="KAJ7706342.1"/>
    </source>
</evidence>
<comment type="pathway">
    <text evidence="3">Secondary metabolite biosynthesis; terpenoid biosynthesis.</text>
</comment>
<dbReference type="Proteomes" id="UP001221757">
    <property type="component" value="Unassembled WGS sequence"/>
</dbReference>
<comment type="caution">
    <text evidence="13">The sequence shown here is derived from an EMBL/GenBank/DDBJ whole genome shotgun (WGS) entry which is preliminary data.</text>
</comment>
<evidence type="ECO:0000256" key="5">
    <source>
        <dbReference type="ARBA" id="ARBA00022617"/>
    </source>
</evidence>
<sequence length="550" mass="61196">MTPTTLICALTLALYLLRVLIRRVFSVLDNIPGPPRKSLLTGNITQFHDPDGWEFHADLAESYGQVVKIYGLFGDRQLFVFDPVALHTILVKERDTYEEEEQFMCLSGLIFGRGIFSTIRDEHRKYRKMMMPAFSTANLREMLPIFYQVAERGYGLIAPNLLDGPHTLDFNSIISRTSLELIGRAGIGYSFDPMVHGQEQTDRYAQAFRALMPTAFKLGLLLPFLPLVLKIPFPSFHRFMLNLIPSATLHQARDIIDFTNATAAQLVSDRKAAILNGELDANDNAKDLMSILMKGSMSSGDGLHLTDNEMVAAISMILFAGTDTTSSAMNRMFHILALHPDVQDKLRAEILAAPEHMDHETLNSALPYLDAVVREVLRLYPPPGPMSRIAFEDTIIPVSTPIIGVDGTIMNTITVPKGTPIHIAISAANQNKNVWGEDALEFRPERWTNGKADSLTIKLCGVDGSTMTFLGGGRSCIGFKFAQLEMSGSLVHLRQLELKYLAEIVVCVLLRAFKFSSPDPRIKWRMNGLVAAPNVDNQPKLPILVEQLKT</sequence>
<comment type="cofactor">
    <cofactor evidence="1">
        <name>heme</name>
        <dbReference type="ChEBI" id="CHEBI:30413"/>
    </cofactor>
</comment>
<dbReference type="GO" id="GO:0016020">
    <property type="term" value="C:membrane"/>
    <property type="evidence" value="ECO:0007669"/>
    <property type="project" value="UniProtKB-SubCell"/>
</dbReference>
<evidence type="ECO:0000256" key="10">
    <source>
        <dbReference type="ARBA" id="ARBA00023004"/>
    </source>
</evidence>
<dbReference type="GO" id="GO:0016705">
    <property type="term" value="F:oxidoreductase activity, acting on paired donors, with incorporation or reduction of molecular oxygen"/>
    <property type="evidence" value="ECO:0007669"/>
    <property type="project" value="InterPro"/>
</dbReference>
<protein>
    <submittedName>
        <fullName evidence="13">Cytochrome P450</fullName>
    </submittedName>
</protein>
<dbReference type="SUPFAM" id="SSF48264">
    <property type="entry name" value="Cytochrome P450"/>
    <property type="match status" value="1"/>
</dbReference>
<evidence type="ECO:0000256" key="8">
    <source>
        <dbReference type="ARBA" id="ARBA00022989"/>
    </source>
</evidence>
<keyword evidence="10" id="KW-0408">Iron</keyword>
<keyword evidence="14" id="KW-1185">Reference proteome</keyword>
<proteinExistence type="inferred from homology"/>
<name>A0AAD7GVU9_MYCRO</name>
<evidence type="ECO:0000256" key="1">
    <source>
        <dbReference type="ARBA" id="ARBA00001971"/>
    </source>
</evidence>
<keyword evidence="11" id="KW-0503">Monooxygenase</keyword>
<keyword evidence="6" id="KW-0812">Transmembrane</keyword>
<dbReference type="InterPro" id="IPR036396">
    <property type="entry name" value="Cyt_P450_sf"/>
</dbReference>
<keyword evidence="8" id="KW-1133">Transmembrane helix</keyword>
<evidence type="ECO:0000313" key="14">
    <source>
        <dbReference type="Proteomes" id="UP001221757"/>
    </source>
</evidence>
<evidence type="ECO:0000256" key="7">
    <source>
        <dbReference type="ARBA" id="ARBA00022723"/>
    </source>
</evidence>
<evidence type="ECO:0000256" key="12">
    <source>
        <dbReference type="ARBA" id="ARBA00023136"/>
    </source>
</evidence>
<evidence type="ECO:0000256" key="6">
    <source>
        <dbReference type="ARBA" id="ARBA00022692"/>
    </source>
</evidence>
<dbReference type="Pfam" id="PF00067">
    <property type="entry name" value="p450"/>
    <property type="match status" value="1"/>
</dbReference>
<keyword evidence="12" id="KW-0472">Membrane</keyword>
<dbReference type="AlphaFoldDB" id="A0AAD7GVU9"/>
<keyword evidence="5" id="KW-0349">Heme</keyword>
<dbReference type="GO" id="GO:0020037">
    <property type="term" value="F:heme binding"/>
    <property type="evidence" value="ECO:0007669"/>
    <property type="project" value="InterPro"/>
</dbReference>
<comment type="subcellular location">
    <subcellularLocation>
        <location evidence="2">Membrane</location>
    </subcellularLocation>
</comment>
<dbReference type="InterPro" id="IPR050121">
    <property type="entry name" value="Cytochrome_P450_monoxygenase"/>
</dbReference>
<dbReference type="GO" id="GO:0004497">
    <property type="term" value="F:monooxygenase activity"/>
    <property type="evidence" value="ECO:0007669"/>
    <property type="project" value="UniProtKB-KW"/>
</dbReference>
<evidence type="ECO:0000256" key="4">
    <source>
        <dbReference type="ARBA" id="ARBA00010617"/>
    </source>
</evidence>
<organism evidence="13 14">
    <name type="scientific">Mycena rosella</name>
    <name type="common">Pink bonnet</name>
    <name type="synonym">Agaricus rosellus</name>
    <dbReference type="NCBI Taxonomy" id="1033263"/>
    <lineage>
        <taxon>Eukaryota</taxon>
        <taxon>Fungi</taxon>
        <taxon>Dikarya</taxon>
        <taxon>Basidiomycota</taxon>
        <taxon>Agaricomycotina</taxon>
        <taxon>Agaricomycetes</taxon>
        <taxon>Agaricomycetidae</taxon>
        <taxon>Agaricales</taxon>
        <taxon>Marasmiineae</taxon>
        <taxon>Mycenaceae</taxon>
        <taxon>Mycena</taxon>
    </lineage>
</organism>
<evidence type="ECO:0000256" key="11">
    <source>
        <dbReference type="ARBA" id="ARBA00023033"/>
    </source>
</evidence>
<dbReference type="PANTHER" id="PTHR24305:SF166">
    <property type="entry name" value="CYTOCHROME P450 12A4, MITOCHONDRIAL-RELATED"/>
    <property type="match status" value="1"/>
</dbReference>
<dbReference type="PANTHER" id="PTHR24305">
    <property type="entry name" value="CYTOCHROME P450"/>
    <property type="match status" value="1"/>
</dbReference>
<keyword evidence="7" id="KW-0479">Metal-binding</keyword>
<comment type="similarity">
    <text evidence="4">Belongs to the cytochrome P450 family.</text>
</comment>
<keyword evidence="9" id="KW-0560">Oxidoreductase</keyword>
<dbReference type="GO" id="GO:0005506">
    <property type="term" value="F:iron ion binding"/>
    <property type="evidence" value="ECO:0007669"/>
    <property type="project" value="InterPro"/>
</dbReference>
<dbReference type="EMBL" id="JARKIE010000007">
    <property type="protein sequence ID" value="KAJ7706342.1"/>
    <property type="molecule type" value="Genomic_DNA"/>
</dbReference>
<evidence type="ECO:0000256" key="3">
    <source>
        <dbReference type="ARBA" id="ARBA00004721"/>
    </source>
</evidence>